<accession>A0ABT5MZN3</accession>
<dbReference type="Proteomes" id="UP001528673">
    <property type="component" value="Unassembled WGS sequence"/>
</dbReference>
<evidence type="ECO:0000313" key="1">
    <source>
        <dbReference type="EMBL" id="MDD0838779.1"/>
    </source>
</evidence>
<keyword evidence="2" id="KW-1185">Reference proteome</keyword>
<comment type="caution">
    <text evidence="1">The sequence shown here is derived from an EMBL/GenBank/DDBJ whole genome shotgun (WGS) entry which is preliminary data.</text>
</comment>
<reference evidence="1 2" key="1">
    <citation type="submission" date="2023-02" db="EMBL/GenBank/DDBJ databases">
        <title>Bacterial whole genomic sequence of Curvibacter sp. HBC61.</title>
        <authorList>
            <person name="Le V."/>
            <person name="Ko S.-R."/>
            <person name="Ahn C.-Y."/>
            <person name="Oh H.-M."/>
        </authorList>
    </citation>
    <scope>NUCLEOTIDE SEQUENCE [LARGE SCALE GENOMIC DNA]</scope>
    <source>
        <strain evidence="1 2">HBC61</strain>
    </source>
</reference>
<organism evidence="1 2">
    <name type="scientific">Curvibacter cyanobacteriorum</name>
    <dbReference type="NCBI Taxonomy" id="3026422"/>
    <lineage>
        <taxon>Bacteria</taxon>
        <taxon>Pseudomonadati</taxon>
        <taxon>Pseudomonadota</taxon>
        <taxon>Betaproteobacteria</taxon>
        <taxon>Burkholderiales</taxon>
        <taxon>Comamonadaceae</taxon>
        <taxon>Curvibacter</taxon>
    </lineage>
</organism>
<sequence length="107" mass="12477">MAYAAYAEVFGANTDLRPTRTEWWVIPLRVPMDQARRAREVLARHTRAGVLRCHPHPWRHEVEFEVLLSAEQHGCVVDALLTWLPQAQWGRPQHWSRRAPRPQRPGA</sequence>
<dbReference type="RefSeq" id="WP_273951095.1">
    <property type="nucleotide sequence ID" value="NZ_JAQSIP010000003.1"/>
</dbReference>
<name>A0ABT5MZN3_9BURK</name>
<proteinExistence type="predicted"/>
<dbReference type="EMBL" id="JAQSIP010000003">
    <property type="protein sequence ID" value="MDD0838779.1"/>
    <property type="molecule type" value="Genomic_DNA"/>
</dbReference>
<gene>
    <name evidence="1" type="ORF">PSQ40_09380</name>
</gene>
<evidence type="ECO:0000313" key="2">
    <source>
        <dbReference type="Proteomes" id="UP001528673"/>
    </source>
</evidence>
<protein>
    <submittedName>
        <fullName evidence="1">Uncharacterized protein</fullName>
    </submittedName>
</protein>